<proteinExistence type="predicted"/>
<evidence type="ECO:0000256" key="1">
    <source>
        <dbReference type="SAM" id="MobiDB-lite"/>
    </source>
</evidence>
<dbReference type="AlphaFoldDB" id="A0A498I987"/>
<feature type="region of interest" description="Disordered" evidence="1">
    <location>
        <begin position="1"/>
        <end position="36"/>
    </location>
</feature>
<reference evidence="2 3" key="1">
    <citation type="submission" date="2018-10" db="EMBL/GenBank/DDBJ databases">
        <title>A high-quality apple genome assembly.</title>
        <authorList>
            <person name="Hu J."/>
        </authorList>
    </citation>
    <scope>NUCLEOTIDE SEQUENCE [LARGE SCALE GENOMIC DNA]</scope>
    <source>
        <strain evidence="3">cv. HFTH1</strain>
        <tissue evidence="2">Young leaf</tissue>
    </source>
</reference>
<dbReference type="KEGG" id="mdm:103404431"/>
<accession>A0A498I987</accession>
<protein>
    <submittedName>
        <fullName evidence="2">Uncharacterized protein</fullName>
    </submittedName>
</protein>
<dbReference type="Proteomes" id="UP000290289">
    <property type="component" value="Chromosome 14"/>
</dbReference>
<dbReference type="EMBL" id="RDQH01000340">
    <property type="protein sequence ID" value="RXH78101.1"/>
    <property type="molecule type" value="Genomic_DNA"/>
</dbReference>
<gene>
    <name evidence="2" type="ORF">DVH24_040072</name>
</gene>
<evidence type="ECO:0000313" key="3">
    <source>
        <dbReference type="Proteomes" id="UP000290289"/>
    </source>
</evidence>
<name>A0A498I987_MALDO</name>
<evidence type="ECO:0000313" key="2">
    <source>
        <dbReference type="EMBL" id="RXH78101.1"/>
    </source>
</evidence>
<dbReference type="OrthoDB" id="690994at2759"/>
<dbReference type="PANTHER" id="PTHR35704:SF1">
    <property type="entry name" value="OS02G0254600 PROTEIN"/>
    <property type="match status" value="1"/>
</dbReference>
<sequence length="113" mass="13293">MGNCVETCKQKQEQEDGQMQQQQQQHEQEDDERENKDRFMKEQNLGKDGNIRVKIVLSKEELEWLMLQLKDSGGKNLEDVLQEIQKSRAKAIEGWKPSLESIMECPEVIEMDR</sequence>
<keyword evidence="3" id="KW-1185">Reference proteome</keyword>
<comment type="caution">
    <text evidence="2">The sequence shown here is derived from an EMBL/GenBank/DDBJ whole genome shotgun (WGS) entry which is preliminary data.</text>
</comment>
<dbReference type="PANTHER" id="PTHR35704">
    <property type="entry name" value="OS02G0254600 PROTEIN"/>
    <property type="match status" value="1"/>
</dbReference>
<organism evidence="2 3">
    <name type="scientific">Malus domestica</name>
    <name type="common">Apple</name>
    <name type="synonym">Pyrus malus</name>
    <dbReference type="NCBI Taxonomy" id="3750"/>
    <lineage>
        <taxon>Eukaryota</taxon>
        <taxon>Viridiplantae</taxon>
        <taxon>Streptophyta</taxon>
        <taxon>Embryophyta</taxon>
        <taxon>Tracheophyta</taxon>
        <taxon>Spermatophyta</taxon>
        <taxon>Magnoliopsida</taxon>
        <taxon>eudicotyledons</taxon>
        <taxon>Gunneridae</taxon>
        <taxon>Pentapetalae</taxon>
        <taxon>rosids</taxon>
        <taxon>fabids</taxon>
        <taxon>Rosales</taxon>
        <taxon>Rosaceae</taxon>
        <taxon>Amygdaloideae</taxon>
        <taxon>Maleae</taxon>
        <taxon>Malus</taxon>
    </lineage>
</organism>